<feature type="domain" description="GST N-terminal" evidence="1">
    <location>
        <begin position="2"/>
        <end position="83"/>
    </location>
</feature>
<evidence type="ECO:0000259" key="1">
    <source>
        <dbReference type="PROSITE" id="PS50404"/>
    </source>
</evidence>
<dbReference type="SUPFAM" id="SSF52833">
    <property type="entry name" value="Thioredoxin-like"/>
    <property type="match status" value="1"/>
</dbReference>
<dbReference type="CDD" id="cd00570">
    <property type="entry name" value="GST_N_family"/>
    <property type="match status" value="1"/>
</dbReference>
<dbReference type="InterPro" id="IPR004046">
    <property type="entry name" value="GST_C"/>
</dbReference>
<dbReference type="SFLD" id="SFLDG00358">
    <property type="entry name" value="Main_(cytGST)"/>
    <property type="match status" value="1"/>
</dbReference>
<dbReference type="Pfam" id="PF13417">
    <property type="entry name" value="GST_N_3"/>
    <property type="match status" value="1"/>
</dbReference>
<dbReference type="InterPro" id="IPR010987">
    <property type="entry name" value="Glutathione-S-Trfase_C-like"/>
</dbReference>
<evidence type="ECO:0000313" key="3">
    <source>
        <dbReference type="EMBL" id="KYC35304.1"/>
    </source>
</evidence>
<dbReference type="InterPro" id="IPR036282">
    <property type="entry name" value="Glutathione-S-Trfase_C_sf"/>
</dbReference>
<accession>A0A139WS86</accession>
<dbReference type="Proteomes" id="UP000076925">
    <property type="component" value="Unassembled WGS sequence"/>
</dbReference>
<organism evidence="3 4">
    <name type="scientific">Scytonema hofmannii PCC 7110</name>
    <dbReference type="NCBI Taxonomy" id="128403"/>
    <lineage>
        <taxon>Bacteria</taxon>
        <taxon>Bacillati</taxon>
        <taxon>Cyanobacteriota</taxon>
        <taxon>Cyanophyceae</taxon>
        <taxon>Nostocales</taxon>
        <taxon>Scytonemataceae</taxon>
        <taxon>Scytonema</taxon>
    </lineage>
</organism>
<dbReference type="GO" id="GO:0004364">
    <property type="term" value="F:glutathione transferase activity"/>
    <property type="evidence" value="ECO:0007669"/>
    <property type="project" value="InterPro"/>
</dbReference>
<dbReference type="InterPro" id="IPR040079">
    <property type="entry name" value="Glutathione_S-Trfase"/>
</dbReference>
<reference evidence="3 4" key="1">
    <citation type="journal article" date="2013" name="Genome Biol. Evol.">
        <title>Genomes of Stigonematalean cyanobacteria (subsection V) and the evolution of oxygenic photosynthesis from prokaryotes to plastids.</title>
        <authorList>
            <person name="Dagan T."/>
            <person name="Roettger M."/>
            <person name="Stucken K."/>
            <person name="Landan G."/>
            <person name="Koch R."/>
            <person name="Major P."/>
            <person name="Gould S.B."/>
            <person name="Goremykin V.V."/>
            <person name="Rippka R."/>
            <person name="Tandeau de Marsac N."/>
            <person name="Gugger M."/>
            <person name="Lockhart P.J."/>
            <person name="Allen J.F."/>
            <person name="Brune I."/>
            <person name="Maus I."/>
            <person name="Puhler A."/>
            <person name="Martin W.F."/>
        </authorList>
    </citation>
    <scope>NUCLEOTIDE SEQUENCE [LARGE SCALE GENOMIC DNA]</scope>
    <source>
        <strain evidence="3 4">PCC 7110</strain>
    </source>
</reference>
<evidence type="ECO:0000259" key="2">
    <source>
        <dbReference type="PROSITE" id="PS50405"/>
    </source>
</evidence>
<dbReference type="PROSITE" id="PS50404">
    <property type="entry name" value="GST_NTER"/>
    <property type="match status" value="1"/>
</dbReference>
<dbReference type="InterPro" id="IPR044617">
    <property type="entry name" value="TCHQD"/>
</dbReference>
<dbReference type="Pfam" id="PF00043">
    <property type="entry name" value="GST_C"/>
    <property type="match status" value="1"/>
</dbReference>
<dbReference type="Gene3D" id="3.40.30.10">
    <property type="entry name" value="Glutaredoxin"/>
    <property type="match status" value="1"/>
</dbReference>
<dbReference type="OrthoDB" id="465590at2"/>
<dbReference type="InterPro" id="IPR004045">
    <property type="entry name" value="Glutathione_S-Trfase_N"/>
</dbReference>
<dbReference type="RefSeq" id="WP_017745364.1">
    <property type="nucleotide sequence ID" value="NZ_KQ976354.1"/>
</dbReference>
<protein>
    <recommendedName>
        <fullName evidence="5">Glutathione S-transferase</fullName>
    </recommendedName>
</protein>
<gene>
    <name evidence="3" type="ORF">WA1_09140</name>
</gene>
<keyword evidence="4" id="KW-1185">Reference proteome</keyword>
<dbReference type="PANTHER" id="PTHR45374:SF1">
    <property type="entry name" value="GLUTATHIONE S-TRANSFERASE TCHQD"/>
    <property type="match status" value="1"/>
</dbReference>
<dbReference type="AlphaFoldDB" id="A0A139WS86"/>
<dbReference type="PROSITE" id="PS50405">
    <property type="entry name" value="GST_CTER"/>
    <property type="match status" value="1"/>
</dbReference>
<dbReference type="PANTHER" id="PTHR45374">
    <property type="entry name" value="GLUTATHIONE S-TRANSFERASE TCHQD"/>
    <property type="match status" value="1"/>
</dbReference>
<comment type="caution">
    <text evidence="3">The sequence shown here is derived from an EMBL/GenBank/DDBJ whole genome shotgun (WGS) entry which is preliminary data.</text>
</comment>
<dbReference type="Gene3D" id="1.20.1050.10">
    <property type="match status" value="1"/>
</dbReference>
<evidence type="ECO:0008006" key="5">
    <source>
        <dbReference type="Google" id="ProtNLM"/>
    </source>
</evidence>
<evidence type="ECO:0000313" key="4">
    <source>
        <dbReference type="Proteomes" id="UP000076925"/>
    </source>
</evidence>
<dbReference type="SUPFAM" id="SSF47616">
    <property type="entry name" value="GST C-terminal domain-like"/>
    <property type="match status" value="1"/>
</dbReference>
<feature type="domain" description="GST C-terminal" evidence="2">
    <location>
        <begin position="120"/>
        <end position="260"/>
    </location>
</feature>
<dbReference type="InterPro" id="IPR036249">
    <property type="entry name" value="Thioredoxin-like_sf"/>
</dbReference>
<dbReference type="EMBL" id="ANNX02000052">
    <property type="protein sequence ID" value="KYC35304.1"/>
    <property type="molecule type" value="Genomic_DNA"/>
</dbReference>
<sequence>MTSLELYHFPDSLCSQKVRLALAEKGIEWKSHIVNLLTFENLKPDYVRINPKAVVPTLVDDGKVVCNSAIIVRHLDKNFPEHRLTPVEETLTEKMTKWIDLQDAFPMRELIYHNLKGFSGIVARRSMRMKKDLVAKLMRENPNLHTQYAAKLEDVKNWNATVDDRAQVAAINGRMNEILDQLENELRKSDWLCGANYSLADLVWTAVLHYLEQVKLDTLWRNGRRPALAAYIARLKARPSFKEAIQDYLAPKVMEPIVIAGLRRIFLGF</sequence>
<dbReference type="STRING" id="128403.WA1_09140"/>
<name>A0A139WS86_9CYAN</name>
<dbReference type="SFLD" id="SFLDS00019">
    <property type="entry name" value="Glutathione_Transferase_(cytos"/>
    <property type="match status" value="1"/>
</dbReference>
<proteinExistence type="predicted"/>